<dbReference type="Proteomes" id="UP000270437">
    <property type="component" value="Segment"/>
</dbReference>
<evidence type="ECO:0000313" key="1">
    <source>
        <dbReference type="EMBL" id="AZF88788.1"/>
    </source>
</evidence>
<name>A0A3G8F335_9CAUD</name>
<organism evidence="1 2">
    <name type="scientific">Salmonella phage Lumpael</name>
    <dbReference type="NCBI Taxonomy" id="2488859"/>
    <lineage>
        <taxon>Viruses</taxon>
        <taxon>Duplodnaviria</taxon>
        <taxon>Heunggongvirae</taxon>
        <taxon>Uroviricota</taxon>
        <taxon>Caudoviricetes</taxon>
        <taxon>Murrayvirus</taxon>
        <taxon>Murrayvirus lumpael</taxon>
    </lineage>
</organism>
<reference evidence="2" key="1">
    <citation type="submission" date="2018-11" db="EMBL/GenBank/DDBJ databases">
        <authorList>
            <person name="Olsen N.S."/>
            <person name="Kot W."/>
            <person name="Hansen L.H."/>
        </authorList>
    </citation>
    <scope>NUCLEOTIDE SEQUENCE [LARGE SCALE GENOMIC DNA]</scope>
</reference>
<dbReference type="InterPro" id="IPR054052">
    <property type="entry name" value="Y16Q-like"/>
</dbReference>
<proteinExistence type="predicted"/>
<dbReference type="Pfam" id="PF21825">
    <property type="entry name" value="crAss001_48"/>
    <property type="match status" value="1"/>
</dbReference>
<dbReference type="EMBL" id="MK125141">
    <property type="protein sequence ID" value="AZF88788.1"/>
    <property type="molecule type" value="Genomic_DNA"/>
</dbReference>
<sequence length="65" mass="7377">MTDFLERVRIEKAELEGKITALSQFIFNSPGFAKVNPTEQRLLVVQLDVMKAYAGVLQARLDLPR</sequence>
<keyword evidence="2" id="KW-1185">Reference proteome</keyword>
<evidence type="ECO:0000313" key="2">
    <source>
        <dbReference type="Proteomes" id="UP000270437"/>
    </source>
</evidence>
<dbReference type="GeneID" id="55008286"/>
<protein>
    <submittedName>
        <fullName evidence="1">Uncharacterized protein</fullName>
    </submittedName>
</protein>
<accession>A0A3G8F335</accession>
<dbReference type="KEGG" id="vg:55008286"/>
<dbReference type="RefSeq" id="YP_009816973.1">
    <property type="nucleotide sequence ID" value="NC_048113.1"/>
</dbReference>